<proteinExistence type="predicted"/>
<evidence type="ECO:0000313" key="2">
    <source>
        <dbReference type="EMBL" id="BAS97347.1"/>
    </source>
</evidence>
<reference evidence="2 3" key="2">
    <citation type="journal article" date="2013" name="Plant Cell Physiol.">
        <title>Rice Annotation Project Database (RAP-DB): an integrative and interactive database for rice genomics.</title>
        <authorList>
            <person name="Sakai H."/>
            <person name="Lee S.S."/>
            <person name="Tanaka T."/>
            <person name="Numa H."/>
            <person name="Kim J."/>
            <person name="Kawahara Y."/>
            <person name="Wakimoto H."/>
            <person name="Yang C.C."/>
            <person name="Iwamoto M."/>
            <person name="Abe T."/>
            <person name="Yamada Y."/>
            <person name="Muto A."/>
            <person name="Inokuchi H."/>
            <person name="Ikemura T."/>
            <person name="Matsumoto T."/>
            <person name="Sasaki T."/>
            <person name="Itoh T."/>
        </authorList>
    </citation>
    <scope>NUCLEOTIDE SEQUENCE [LARGE SCALE GENOMIC DNA]</scope>
    <source>
        <strain evidence="3">cv. Nipponbare</strain>
    </source>
</reference>
<feature type="compositionally biased region" description="Basic and acidic residues" evidence="1">
    <location>
        <begin position="102"/>
        <end position="111"/>
    </location>
</feature>
<dbReference type="InParanoid" id="A0A0P0WVM7"/>
<dbReference type="EMBL" id="AP014962">
    <property type="protein sequence ID" value="BAS97347.1"/>
    <property type="molecule type" value="Genomic_DNA"/>
</dbReference>
<dbReference type="Proteomes" id="UP000059680">
    <property type="component" value="Chromosome 6"/>
</dbReference>
<feature type="region of interest" description="Disordered" evidence="1">
    <location>
        <begin position="95"/>
        <end position="131"/>
    </location>
</feature>
<protein>
    <submittedName>
        <fullName evidence="2">Os06g0296967 protein</fullName>
    </submittedName>
</protein>
<keyword evidence="3" id="KW-1185">Reference proteome</keyword>
<reference evidence="3" key="1">
    <citation type="journal article" date="2005" name="Nature">
        <title>The map-based sequence of the rice genome.</title>
        <authorList>
            <consortium name="International rice genome sequencing project (IRGSP)"/>
            <person name="Matsumoto T."/>
            <person name="Wu J."/>
            <person name="Kanamori H."/>
            <person name="Katayose Y."/>
            <person name="Fujisawa M."/>
            <person name="Namiki N."/>
            <person name="Mizuno H."/>
            <person name="Yamamoto K."/>
            <person name="Antonio B.A."/>
            <person name="Baba T."/>
            <person name="Sakata K."/>
            <person name="Nagamura Y."/>
            <person name="Aoki H."/>
            <person name="Arikawa K."/>
            <person name="Arita K."/>
            <person name="Bito T."/>
            <person name="Chiden Y."/>
            <person name="Fujitsuka N."/>
            <person name="Fukunaka R."/>
            <person name="Hamada M."/>
            <person name="Harada C."/>
            <person name="Hayashi A."/>
            <person name="Hijishita S."/>
            <person name="Honda M."/>
            <person name="Hosokawa S."/>
            <person name="Ichikawa Y."/>
            <person name="Idonuma A."/>
            <person name="Iijima M."/>
            <person name="Ikeda M."/>
            <person name="Ikeno M."/>
            <person name="Ito K."/>
            <person name="Ito S."/>
            <person name="Ito T."/>
            <person name="Ito Y."/>
            <person name="Ito Y."/>
            <person name="Iwabuchi A."/>
            <person name="Kamiya K."/>
            <person name="Karasawa W."/>
            <person name="Kurita K."/>
            <person name="Katagiri S."/>
            <person name="Kikuta A."/>
            <person name="Kobayashi H."/>
            <person name="Kobayashi N."/>
            <person name="Machita K."/>
            <person name="Maehara T."/>
            <person name="Masukawa M."/>
            <person name="Mizubayashi T."/>
            <person name="Mukai Y."/>
            <person name="Nagasaki H."/>
            <person name="Nagata Y."/>
            <person name="Naito S."/>
            <person name="Nakashima M."/>
            <person name="Nakama Y."/>
            <person name="Nakamichi Y."/>
            <person name="Nakamura M."/>
            <person name="Meguro A."/>
            <person name="Negishi M."/>
            <person name="Ohta I."/>
            <person name="Ohta T."/>
            <person name="Okamoto M."/>
            <person name="Ono N."/>
            <person name="Saji S."/>
            <person name="Sakaguchi M."/>
            <person name="Sakai K."/>
            <person name="Shibata M."/>
            <person name="Shimokawa T."/>
            <person name="Song J."/>
            <person name="Takazaki Y."/>
            <person name="Terasawa K."/>
            <person name="Tsugane M."/>
            <person name="Tsuji K."/>
            <person name="Ueda S."/>
            <person name="Waki K."/>
            <person name="Yamagata H."/>
            <person name="Yamamoto M."/>
            <person name="Yamamoto S."/>
            <person name="Yamane H."/>
            <person name="Yoshiki S."/>
            <person name="Yoshihara R."/>
            <person name="Yukawa K."/>
            <person name="Zhong H."/>
            <person name="Yano M."/>
            <person name="Yuan Q."/>
            <person name="Ouyang S."/>
            <person name="Liu J."/>
            <person name="Jones K.M."/>
            <person name="Gansberger K."/>
            <person name="Moffat K."/>
            <person name="Hill J."/>
            <person name="Bera J."/>
            <person name="Fadrosh D."/>
            <person name="Jin S."/>
            <person name="Johri S."/>
            <person name="Kim M."/>
            <person name="Overton L."/>
            <person name="Reardon M."/>
            <person name="Tsitrin T."/>
            <person name="Vuong H."/>
            <person name="Weaver B."/>
            <person name="Ciecko A."/>
            <person name="Tallon L."/>
            <person name="Jackson J."/>
            <person name="Pai G."/>
            <person name="Aken S.V."/>
            <person name="Utterback T."/>
            <person name="Reidmuller S."/>
            <person name="Feldblyum T."/>
            <person name="Hsiao J."/>
            <person name="Zismann V."/>
            <person name="Iobst S."/>
            <person name="de Vazeille A.R."/>
            <person name="Buell C.R."/>
            <person name="Ying K."/>
            <person name="Li Y."/>
            <person name="Lu T."/>
            <person name="Huang Y."/>
            <person name="Zhao Q."/>
            <person name="Feng Q."/>
            <person name="Zhang L."/>
            <person name="Zhu J."/>
            <person name="Weng Q."/>
            <person name="Mu J."/>
            <person name="Lu Y."/>
            <person name="Fan D."/>
            <person name="Liu Y."/>
            <person name="Guan J."/>
            <person name="Zhang Y."/>
            <person name="Yu S."/>
            <person name="Liu X."/>
            <person name="Zhang Y."/>
            <person name="Hong G."/>
            <person name="Han B."/>
            <person name="Choisne N."/>
            <person name="Demange N."/>
            <person name="Orjeda G."/>
            <person name="Samain S."/>
            <person name="Cattolico L."/>
            <person name="Pelletier E."/>
            <person name="Couloux A."/>
            <person name="Segurens B."/>
            <person name="Wincker P."/>
            <person name="D'Hont A."/>
            <person name="Scarpelli C."/>
            <person name="Weissenbach J."/>
            <person name="Salanoubat M."/>
            <person name="Quetier F."/>
            <person name="Yu Y."/>
            <person name="Kim H.R."/>
            <person name="Rambo T."/>
            <person name="Currie J."/>
            <person name="Collura K."/>
            <person name="Luo M."/>
            <person name="Yang T."/>
            <person name="Ammiraju J.S.S."/>
            <person name="Engler F."/>
            <person name="Soderlund C."/>
            <person name="Wing R.A."/>
            <person name="Palmer L.E."/>
            <person name="de la Bastide M."/>
            <person name="Spiegel L."/>
            <person name="Nascimento L."/>
            <person name="Zutavern T."/>
            <person name="O'Shaughnessy A."/>
            <person name="Dike S."/>
            <person name="Dedhia N."/>
            <person name="Preston R."/>
            <person name="Balija V."/>
            <person name="McCombie W.R."/>
            <person name="Chow T."/>
            <person name="Chen H."/>
            <person name="Chung M."/>
            <person name="Chen C."/>
            <person name="Shaw J."/>
            <person name="Wu H."/>
            <person name="Hsiao K."/>
            <person name="Chao Y."/>
            <person name="Chu M."/>
            <person name="Cheng C."/>
            <person name="Hour A."/>
            <person name="Lee P."/>
            <person name="Lin S."/>
            <person name="Lin Y."/>
            <person name="Liou J."/>
            <person name="Liu S."/>
            <person name="Hsing Y."/>
            <person name="Raghuvanshi S."/>
            <person name="Mohanty A."/>
            <person name="Bharti A.K."/>
            <person name="Gaur A."/>
            <person name="Gupta V."/>
            <person name="Kumar D."/>
            <person name="Ravi V."/>
            <person name="Vij S."/>
            <person name="Kapur A."/>
            <person name="Khurana P."/>
            <person name="Khurana P."/>
            <person name="Khurana J.P."/>
            <person name="Tyagi A.K."/>
            <person name="Gaikwad K."/>
            <person name="Singh A."/>
            <person name="Dalal V."/>
            <person name="Srivastava S."/>
            <person name="Dixit A."/>
            <person name="Pal A.K."/>
            <person name="Ghazi I.A."/>
            <person name="Yadav M."/>
            <person name="Pandit A."/>
            <person name="Bhargava A."/>
            <person name="Sureshbabu K."/>
            <person name="Batra K."/>
            <person name="Sharma T.R."/>
            <person name="Mohapatra T."/>
            <person name="Singh N.K."/>
            <person name="Messing J."/>
            <person name="Nelson A.B."/>
            <person name="Fuks G."/>
            <person name="Kavchok S."/>
            <person name="Keizer G."/>
            <person name="Linton E."/>
            <person name="Llaca V."/>
            <person name="Song R."/>
            <person name="Tanyolac B."/>
            <person name="Young S."/>
            <person name="Ho-Il K."/>
            <person name="Hahn J.H."/>
            <person name="Sangsakoo G."/>
            <person name="Vanavichit A."/>
            <person name="de Mattos Luiz.A.T."/>
            <person name="Zimmer P.D."/>
            <person name="Malone G."/>
            <person name="Dellagostin O."/>
            <person name="de Oliveira A.C."/>
            <person name="Bevan M."/>
            <person name="Bancroft I."/>
            <person name="Minx P."/>
            <person name="Cordum H."/>
            <person name="Wilson R."/>
            <person name="Cheng Z."/>
            <person name="Jin W."/>
            <person name="Jiang J."/>
            <person name="Leong S.A."/>
            <person name="Iwama H."/>
            <person name="Gojobori T."/>
            <person name="Itoh T."/>
            <person name="Niimura Y."/>
            <person name="Fujii Y."/>
            <person name="Habara T."/>
            <person name="Sakai H."/>
            <person name="Sato Y."/>
            <person name="Wilson G."/>
            <person name="Kumar K."/>
            <person name="McCouch S."/>
            <person name="Juretic N."/>
            <person name="Hoen D."/>
            <person name="Wright S."/>
            <person name="Bruskiewich R."/>
            <person name="Bureau T."/>
            <person name="Miyao A."/>
            <person name="Hirochika H."/>
            <person name="Nishikawa T."/>
            <person name="Kadowaki K."/>
            <person name="Sugiura M."/>
            <person name="Burr B."/>
            <person name="Sasaki T."/>
        </authorList>
    </citation>
    <scope>NUCLEOTIDE SEQUENCE [LARGE SCALE GENOMIC DNA]</scope>
    <source>
        <strain evidence="3">cv. Nipponbare</strain>
    </source>
</reference>
<dbReference type="PaxDb" id="39947-A0A0P0WVM7"/>
<dbReference type="AlphaFoldDB" id="A0A0P0WVM7"/>
<gene>
    <name evidence="2" type="ordered locus">Os06g0296967</name>
    <name evidence="2" type="ORF">OSNPB_060296967</name>
</gene>
<evidence type="ECO:0000256" key="1">
    <source>
        <dbReference type="SAM" id="MobiDB-lite"/>
    </source>
</evidence>
<feature type="non-terminal residue" evidence="2">
    <location>
        <position position="131"/>
    </location>
</feature>
<feature type="compositionally biased region" description="Basic and acidic residues" evidence="1">
    <location>
        <begin position="29"/>
        <end position="70"/>
    </location>
</feature>
<feature type="compositionally biased region" description="Basic and acidic residues" evidence="1">
    <location>
        <begin position="1"/>
        <end position="17"/>
    </location>
</feature>
<reference evidence="2 3" key="3">
    <citation type="journal article" date="2013" name="Rice">
        <title>Improvement of the Oryza sativa Nipponbare reference genome using next generation sequence and optical map data.</title>
        <authorList>
            <person name="Kawahara Y."/>
            <person name="de la Bastide M."/>
            <person name="Hamilton J.P."/>
            <person name="Kanamori H."/>
            <person name="McCombie W.R."/>
            <person name="Ouyang S."/>
            <person name="Schwartz D.C."/>
            <person name="Tanaka T."/>
            <person name="Wu J."/>
            <person name="Zhou S."/>
            <person name="Childs K.L."/>
            <person name="Davidson R.M."/>
            <person name="Lin H."/>
            <person name="Quesada-Ocampo L."/>
            <person name="Vaillancourt B."/>
            <person name="Sakai H."/>
            <person name="Lee S.S."/>
            <person name="Kim J."/>
            <person name="Numa H."/>
            <person name="Itoh T."/>
            <person name="Buell C.R."/>
            <person name="Matsumoto T."/>
        </authorList>
    </citation>
    <scope>NUCLEOTIDE SEQUENCE [LARGE SCALE GENOMIC DNA]</scope>
    <source>
        <strain evidence="3">cv. Nipponbare</strain>
    </source>
</reference>
<sequence length="131" mass="14741">MNHDVDEDGCRKHRGEDGGEPAPAAPGDVGHHEAEQIDHHDPSHRHEPGPLHAEREEEDGEHERRHERRRVEVVEQVVPEAAGVRQDGVAGEVFVRGLQPDAPRRVEPRDVGHRRHQDGEQQEVLAQLPLP</sequence>
<organism evidence="2 3">
    <name type="scientific">Oryza sativa subsp. japonica</name>
    <name type="common">Rice</name>
    <dbReference type="NCBI Taxonomy" id="39947"/>
    <lineage>
        <taxon>Eukaryota</taxon>
        <taxon>Viridiplantae</taxon>
        <taxon>Streptophyta</taxon>
        <taxon>Embryophyta</taxon>
        <taxon>Tracheophyta</taxon>
        <taxon>Spermatophyta</taxon>
        <taxon>Magnoliopsida</taxon>
        <taxon>Liliopsida</taxon>
        <taxon>Poales</taxon>
        <taxon>Poaceae</taxon>
        <taxon>BOP clade</taxon>
        <taxon>Oryzoideae</taxon>
        <taxon>Oryzeae</taxon>
        <taxon>Oryzinae</taxon>
        <taxon>Oryza</taxon>
        <taxon>Oryza sativa</taxon>
    </lineage>
</organism>
<name>A0A0P0WVM7_ORYSJ</name>
<evidence type="ECO:0000313" key="3">
    <source>
        <dbReference type="Proteomes" id="UP000059680"/>
    </source>
</evidence>
<feature type="region of interest" description="Disordered" evidence="1">
    <location>
        <begin position="1"/>
        <end position="70"/>
    </location>
</feature>
<accession>A0A0P0WVM7</accession>